<reference evidence="1" key="1">
    <citation type="journal article" date="2023" name="G3 (Bethesda)">
        <title>Whole genome assemblies of Zophobas morio and Tenebrio molitor.</title>
        <authorList>
            <person name="Kaur S."/>
            <person name="Stinson S.A."/>
            <person name="diCenzo G.C."/>
        </authorList>
    </citation>
    <scope>NUCLEOTIDE SEQUENCE</scope>
    <source>
        <strain evidence="1">QUZm001</strain>
    </source>
</reference>
<dbReference type="AlphaFoldDB" id="A0AA38IWN2"/>
<gene>
    <name evidence="1" type="ORF">Zmor_000495</name>
</gene>
<comment type="caution">
    <text evidence="1">The sequence shown here is derived from an EMBL/GenBank/DDBJ whole genome shotgun (WGS) entry which is preliminary data.</text>
</comment>
<proteinExistence type="predicted"/>
<evidence type="ECO:0000313" key="1">
    <source>
        <dbReference type="EMBL" id="KAJ3664967.1"/>
    </source>
</evidence>
<organism evidence="1 2">
    <name type="scientific">Zophobas morio</name>
    <dbReference type="NCBI Taxonomy" id="2755281"/>
    <lineage>
        <taxon>Eukaryota</taxon>
        <taxon>Metazoa</taxon>
        <taxon>Ecdysozoa</taxon>
        <taxon>Arthropoda</taxon>
        <taxon>Hexapoda</taxon>
        <taxon>Insecta</taxon>
        <taxon>Pterygota</taxon>
        <taxon>Neoptera</taxon>
        <taxon>Endopterygota</taxon>
        <taxon>Coleoptera</taxon>
        <taxon>Polyphaga</taxon>
        <taxon>Cucujiformia</taxon>
        <taxon>Tenebrionidae</taxon>
        <taxon>Zophobas</taxon>
    </lineage>
</organism>
<dbReference type="EMBL" id="JALNTZ010000001">
    <property type="protein sequence ID" value="KAJ3664967.1"/>
    <property type="molecule type" value="Genomic_DNA"/>
</dbReference>
<dbReference type="Proteomes" id="UP001168821">
    <property type="component" value="Unassembled WGS sequence"/>
</dbReference>
<keyword evidence="2" id="KW-1185">Reference proteome</keyword>
<accession>A0AA38IWN2</accession>
<evidence type="ECO:0000313" key="2">
    <source>
        <dbReference type="Proteomes" id="UP001168821"/>
    </source>
</evidence>
<name>A0AA38IWN2_9CUCU</name>
<sequence>MEKMQEPCGRHCLPKRDVSKETVDQIAQLCSQCRIVLRTMYTCTEKLCDPMRNLVTLEIPRSRDMCVIRPCSDIRDIDKSPDFGLRNSSFAGISGKTTRNATQIRGQLK</sequence>
<protein>
    <submittedName>
        <fullName evidence="1">Uncharacterized protein</fullName>
    </submittedName>
</protein>